<keyword evidence="1" id="KW-0472">Membrane</keyword>
<feature type="transmembrane region" description="Helical" evidence="1">
    <location>
        <begin position="39"/>
        <end position="60"/>
    </location>
</feature>
<reference evidence="2 3" key="1">
    <citation type="submission" date="2024-08" db="EMBL/GenBank/DDBJ databases">
        <title>Two novel Cytobacillus novel species.</title>
        <authorList>
            <person name="Liu G."/>
        </authorList>
    </citation>
    <scope>NUCLEOTIDE SEQUENCE [LARGE SCALE GENOMIC DNA]</scope>
    <source>
        <strain evidence="2 3">FJAT-53684</strain>
    </source>
</reference>
<organism evidence="2 3">
    <name type="scientific">Cytobacillus mangrovibacter</name>
    <dbReference type="NCBI Taxonomy" id="3299024"/>
    <lineage>
        <taxon>Bacteria</taxon>
        <taxon>Bacillati</taxon>
        <taxon>Bacillota</taxon>
        <taxon>Bacilli</taxon>
        <taxon>Bacillales</taxon>
        <taxon>Bacillaceae</taxon>
        <taxon>Cytobacillus</taxon>
    </lineage>
</organism>
<protein>
    <submittedName>
        <fullName evidence="2">Uncharacterized protein</fullName>
    </submittedName>
</protein>
<dbReference type="Proteomes" id="UP001601058">
    <property type="component" value="Unassembled WGS sequence"/>
</dbReference>
<keyword evidence="1" id="KW-0812">Transmembrane</keyword>
<gene>
    <name evidence="2" type="ORF">ACFYKT_14370</name>
</gene>
<evidence type="ECO:0000313" key="2">
    <source>
        <dbReference type="EMBL" id="MFE8697525.1"/>
    </source>
</evidence>
<comment type="caution">
    <text evidence="2">The sequence shown here is derived from an EMBL/GenBank/DDBJ whole genome shotgun (WGS) entry which is preliminary data.</text>
</comment>
<proteinExistence type="predicted"/>
<name>A0ABW6K041_9BACI</name>
<feature type="transmembrane region" description="Helical" evidence="1">
    <location>
        <begin position="12"/>
        <end position="33"/>
    </location>
</feature>
<accession>A0ABW6K041</accession>
<dbReference type="EMBL" id="JBIACJ010000007">
    <property type="protein sequence ID" value="MFE8697525.1"/>
    <property type="molecule type" value="Genomic_DNA"/>
</dbReference>
<dbReference type="RefSeq" id="WP_389220871.1">
    <property type="nucleotide sequence ID" value="NZ_JBIACJ010000007.1"/>
</dbReference>
<keyword evidence="1" id="KW-1133">Transmembrane helix</keyword>
<evidence type="ECO:0000313" key="3">
    <source>
        <dbReference type="Proteomes" id="UP001601058"/>
    </source>
</evidence>
<evidence type="ECO:0000256" key="1">
    <source>
        <dbReference type="SAM" id="Phobius"/>
    </source>
</evidence>
<keyword evidence="3" id="KW-1185">Reference proteome</keyword>
<feature type="transmembrane region" description="Helical" evidence="1">
    <location>
        <begin position="72"/>
        <end position="90"/>
    </location>
</feature>
<sequence length="91" mass="10793">MNWMFKTKYRLSELLALGICFFFALFLPGYLGLNKWPTLILIICLVIFMRIIEWPIAKLLGDRDRLVKLKHYVWTFVLVLFLVVGIRMLVS</sequence>